<dbReference type="RefSeq" id="WP_210757713.1">
    <property type="nucleotide sequence ID" value="NZ_CP060139.1"/>
</dbReference>
<organism evidence="1 2">
    <name type="scientific">Croceimicrobium hydrocarbonivorans</name>
    <dbReference type="NCBI Taxonomy" id="2761580"/>
    <lineage>
        <taxon>Bacteria</taxon>
        <taxon>Pseudomonadati</taxon>
        <taxon>Bacteroidota</taxon>
        <taxon>Flavobacteriia</taxon>
        <taxon>Flavobacteriales</taxon>
        <taxon>Owenweeksiaceae</taxon>
        <taxon>Croceimicrobium</taxon>
    </lineage>
</organism>
<sequence length="135" mass="15479">MAFTLKELRSGQTKTFTLKEVLKFLGDAVNDEILIGEERYRISSCQELGGDGNPAAILIDWVTLELVIIANGENTFFFPDTIIDTDSIFLTVNNVLYQYGQSYDYHIQDDRLYWHGPFELETTDRVILKYPSTTI</sequence>
<gene>
    <name evidence="1" type="ORF">H4K34_12425</name>
</gene>
<protein>
    <submittedName>
        <fullName evidence="1">Uncharacterized protein</fullName>
    </submittedName>
</protein>
<dbReference type="KEGG" id="chyd:H4K34_12425"/>
<name>A0A7H0VBS9_9FLAO</name>
<dbReference type="Proteomes" id="UP000516305">
    <property type="component" value="Chromosome"/>
</dbReference>
<evidence type="ECO:0000313" key="1">
    <source>
        <dbReference type="EMBL" id="QNR23177.1"/>
    </source>
</evidence>
<proteinExistence type="predicted"/>
<accession>A0A7H0VBS9</accession>
<reference evidence="1 2" key="1">
    <citation type="submission" date="2020-08" db="EMBL/GenBank/DDBJ databases">
        <title>Croceimicrobium hydrocarbonivorans gen. nov., sp. nov., a novel marine bacterium isolated from a bacterial consortium that degrades polyethylene terephthalate.</title>
        <authorList>
            <person name="Liu R."/>
        </authorList>
    </citation>
    <scope>NUCLEOTIDE SEQUENCE [LARGE SCALE GENOMIC DNA]</scope>
    <source>
        <strain evidence="1 2">A20-9</strain>
    </source>
</reference>
<evidence type="ECO:0000313" key="2">
    <source>
        <dbReference type="Proteomes" id="UP000516305"/>
    </source>
</evidence>
<keyword evidence="2" id="KW-1185">Reference proteome</keyword>
<dbReference type="AlphaFoldDB" id="A0A7H0VBS9"/>
<dbReference type="EMBL" id="CP060139">
    <property type="protein sequence ID" value="QNR23177.1"/>
    <property type="molecule type" value="Genomic_DNA"/>
</dbReference>